<keyword evidence="4 7" id="KW-0812">Transmembrane</keyword>
<dbReference type="InterPro" id="IPR023271">
    <property type="entry name" value="Aquaporin-like"/>
</dbReference>
<sequence>MITYLSEMIATIFLIVLGNGVVANVHLKGAKGHKTGWMVIATGWGFAVGIPAVMFGGISGNHINPAYTLGLAINGVFPWEKVAPYIIAQLIGAFLGSIIVWGMYKPFMDDTEDPLEVLGCFGSIPSYKKSYLNAFFTEFIGTFILVFGALGIVNSPLKGEEHLTAHIVIGFLVWGLVLSVGGPTGPALNPARDLMPRLAHALLPIKGKGDSQWHYVWVPILAPILASILAIYTYFHFFKL</sequence>
<evidence type="ECO:0000313" key="9">
    <source>
        <dbReference type="EMBL" id="PGS63649.1"/>
    </source>
</evidence>
<feature type="transmembrane region" description="Helical" evidence="8">
    <location>
        <begin position="83"/>
        <end position="104"/>
    </location>
</feature>
<evidence type="ECO:0000256" key="1">
    <source>
        <dbReference type="ARBA" id="ARBA00004141"/>
    </source>
</evidence>
<dbReference type="PANTHER" id="PTHR43829:SF9">
    <property type="entry name" value="AQUAPORIN-9"/>
    <property type="match status" value="1"/>
</dbReference>
<dbReference type="Gene3D" id="1.20.1080.10">
    <property type="entry name" value="Glycerol uptake facilitator protein"/>
    <property type="match status" value="1"/>
</dbReference>
<comment type="caution">
    <text evidence="9">The sequence shown here is derived from an EMBL/GenBank/DDBJ whole genome shotgun (WGS) entry which is preliminary data.</text>
</comment>
<keyword evidence="5 8" id="KW-1133">Transmembrane helix</keyword>
<evidence type="ECO:0000256" key="5">
    <source>
        <dbReference type="ARBA" id="ARBA00022989"/>
    </source>
</evidence>
<proteinExistence type="inferred from homology"/>
<comment type="similarity">
    <text evidence="2 7">Belongs to the MIP/aquaporin (TC 1.A.8) family.</text>
</comment>
<comment type="subcellular location">
    <subcellularLocation>
        <location evidence="1">Membrane</location>
        <topology evidence="1">Multi-pass membrane protein</topology>
    </subcellularLocation>
</comment>
<accession>A0A9X7CH23</accession>
<keyword evidence="3 7" id="KW-0813">Transport</keyword>
<dbReference type="InterPro" id="IPR050363">
    <property type="entry name" value="MIP/Aquaporin"/>
</dbReference>
<evidence type="ECO:0000256" key="6">
    <source>
        <dbReference type="ARBA" id="ARBA00023136"/>
    </source>
</evidence>
<dbReference type="AlphaFoldDB" id="A0A9X7CH23"/>
<dbReference type="PRINTS" id="PR00783">
    <property type="entry name" value="MINTRINSICP"/>
</dbReference>
<dbReference type="NCBIfam" id="TIGR00861">
    <property type="entry name" value="MIP"/>
    <property type="match status" value="1"/>
</dbReference>
<dbReference type="Proteomes" id="UP000224203">
    <property type="component" value="Unassembled WGS sequence"/>
</dbReference>
<keyword evidence="6 8" id="KW-0472">Membrane</keyword>
<dbReference type="RefSeq" id="WP_098783784.1">
    <property type="nucleotide sequence ID" value="NZ_NULI01000293.1"/>
</dbReference>
<evidence type="ECO:0000256" key="4">
    <source>
        <dbReference type="ARBA" id="ARBA00022692"/>
    </source>
</evidence>
<evidence type="ECO:0000313" key="10">
    <source>
        <dbReference type="Proteomes" id="UP000224203"/>
    </source>
</evidence>
<dbReference type="InterPro" id="IPR000425">
    <property type="entry name" value="MIP"/>
</dbReference>
<dbReference type="GO" id="GO:0015254">
    <property type="term" value="F:glycerol channel activity"/>
    <property type="evidence" value="ECO:0007669"/>
    <property type="project" value="TreeGrafter"/>
</dbReference>
<dbReference type="EMBL" id="NULI01000293">
    <property type="protein sequence ID" value="PGS63649.1"/>
    <property type="molecule type" value="Genomic_DNA"/>
</dbReference>
<evidence type="ECO:0000256" key="7">
    <source>
        <dbReference type="RuleBase" id="RU000477"/>
    </source>
</evidence>
<gene>
    <name evidence="9" type="ORF">COC69_31370</name>
</gene>
<feature type="transmembrane region" description="Helical" evidence="8">
    <location>
        <begin position="165"/>
        <end position="188"/>
    </location>
</feature>
<dbReference type="SUPFAM" id="SSF81338">
    <property type="entry name" value="Aquaporin-like"/>
    <property type="match status" value="1"/>
</dbReference>
<dbReference type="PANTHER" id="PTHR43829">
    <property type="entry name" value="AQUAPORIN OR AQUAGLYCEROPORIN RELATED"/>
    <property type="match status" value="1"/>
</dbReference>
<evidence type="ECO:0000256" key="8">
    <source>
        <dbReference type="SAM" id="Phobius"/>
    </source>
</evidence>
<feature type="transmembrane region" description="Helical" evidence="8">
    <location>
        <begin position="6"/>
        <end position="25"/>
    </location>
</feature>
<dbReference type="Pfam" id="PF00230">
    <property type="entry name" value="MIP"/>
    <property type="match status" value="1"/>
</dbReference>
<evidence type="ECO:0000256" key="2">
    <source>
        <dbReference type="ARBA" id="ARBA00006175"/>
    </source>
</evidence>
<dbReference type="CDD" id="cd00333">
    <property type="entry name" value="MIP"/>
    <property type="match status" value="1"/>
</dbReference>
<feature type="transmembrane region" description="Helical" evidence="8">
    <location>
        <begin position="215"/>
        <end position="235"/>
    </location>
</feature>
<evidence type="ECO:0000256" key="3">
    <source>
        <dbReference type="ARBA" id="ARBA00022448"/>
    </source>
</evidence>
<organism evidence="9 10">
    <name type="scientific">Bacillus cereus</name>
    <dbReference type="NCBI Taxonomy" id="1396"/>
    <lineage>
        <taxon>Bacteria</taxon>
        <taxon>Bacillati</taxon>
        <taxon>Bacillota</taxon>
        <taxon>Bacilli</taxon>
        <taxon>Bacillales</taxon>
        <taxon>Bacillaceae</taxon>
        <taxon>Bacillus</taxon>
        <taxon>Bacillus cereus group</taxon>
    </lineage>
</organism>
<feature type="transmembrane region" description="Helical" evidence="8">
    <location>
        <begin position="131"/>
        <end position="153"/>
    </location>
</feature>
<feature type="transmembrane region" description="Helical" evidence="8">
    <location>
        <begin position="37"/>
        <end position="63"/>
    </location>
</feature>
<reference evidence="9 10" key="1">
    <citation type="submission" date="2017-09" db="EMBL/GenBank/DDBJ databases">
        <title>Large-scale bioinformatics analysis of Bacillus genomes uncovers conserved roles of natural products in bacterial physiology.</title>
        <authorList>
            <consortium name="Agbiome Team Llc"/>
            <person name="Bleich R.M."/>
            <person name="Grubbs K.J."/>
            <person name="Santa Maria K.C."/>
            <person name="Allen S.E."/>
            <person name="Farag S."/>
            <person name="Shank E.A."/>
            <person name="Bowers A."/>
        </authorList>
    </citation>
    <scope>NUCLEOTIDE SEQUENCE [LARGE SCALE GENOMIC DNA]</scope>
    <source>
        <strain evidence="9 10">AFS041711</strain>
    </source>
</reference>
<name>A0A9X7CH23_BACCE</name>
<protein>
    <submittedName>
        <fullName evidence="9">Aquaporin</fullName>
    </submittedName>
</protein>
<dbReference type="GO" id="GO:0005886">
    <property type="term" value="C:plasma membrane"/>
    <property type="evidence" value="ECO:0007669"/>
    <property type="project" value="TreeGrafter"/>
</dbReference>